<name>S8ACU8_DACHA</name>
<dbReference type="CDD" id="cd23428">
    <property type="entry name" value="beta-trefoil_Ricin_SPI"/>
    <property type="match status" value="1"/>
</dbReference>
<keyword evidence="2" id="KW-1185">Reference proteome</keyword>
<comment type="caution">
    <text evidence="1">The sequence shown here is derived from an EMBL/GenBank/DDBJ whole genome shotgun (WGS) entry which is preliminary data.</text>
</comment>
<gene>
    <name evidence="1" type="ORF">H072_7304</name>
</gene>
<protein>
    <submittedName>
        <fullName evidence="1">Uncharacterized protein</fullName>
    </submittedName>
</protein>
<dbReference type="OMA" id="AMLMEND"/>
<dbReference type="GO" id="GO:0004867">
    <property type="term" value="F:serine-type endopeptidase inhibitor activity"/>
    <property type="evidence" value="ECO:0007669"/>
    <property type="project" value="InterPro"/>
</dbReference>
<dbReference type="Gene3D" id="2.80.10.50">
    <property type="match status" value="1"/>
</dbReference>
<accession>S8ACU8</accession>
<evidence type="ECO:0000313" key="2">
    <source>
        <dbReference type="Proteomes" id="UP000015100"/>
    </source>
</evidence>
<dbReference type="AlphaFoldDB" id="S8ACU8"/>
<dbReference type="Proteomes" id="UP000015100">
    <property type="component" value="Unassembled WGS sequence"/>
</dbReference>
<dbReference type="Pfam" id="PF16850">
    <property type="entry name" value="Inhibitor_I66"/>
    <property type="match status" value="1"/>
</dbReference>
<dbReference type="STRING" id="1284197.S8ACU8"/>
<dbReference type="EMBL" id="AQGS01000514">
    <property type="protein sequence ID" value="EPS38906.1"/>
    <property type="molecule type" value="Genomic_DNA"/>
</dbReference>
<proteinExistence type="predicted"/>
<organism evidence="1 2">
    <name type="scientific">Dactylellina haptotyla (strain CBS 200.50)</name>
    <name type="common">Nematode-trapping fungus</name>
    <name type="synonym">Monacrosporium haptotylum</name>
    <dbReference type="NCBI Taxonomy" id="1284197"/>
    <lineage>
        <taxon>Eukaryota</taxon>
        <taxon>Fungi</taxon>
        <taxon>Dikarya</taxon>
        <taxon>Ascomycota</taxon>
        <taxon>Pezizomycotina</taxon>
        <taxon>Orbiliomycetes</taxon>
        <taxon>Orbiliales</taxon>
        <taxon>Orbiliaceae</taxon>
        <taxon>Dactylellina</taxon>
    </lineage>
</organism>
<evidence type="ECO:0000313" key="1">
    <source>
        <dbReference type="EMBL" id="EPS38906.1"/>
    </source>
</evidence>
<dbReference type="OrthoDB" id="3439489at2759"/>
<sequence>MSVEPGQYIIRDTLNHKPVGRFIVEDRSLLPKRVLSLPPDGEVPKWQIEKSSNELYKLRSRGGTAAVIEDRLFATLMDDIGADHSEWLLIPHPEHGINVFNIVAPETGYGWAVNEDDMSQIEVAPMLPNATINLFEVIKVQED</sequence>
<reference evidence="1 2" key="1">
    <citation type="journal article" date="2013" name="PLoS Genet.">
        <title>Genomic mechanisms accounting for the adaptation to parasitism in nematode-trapping fungi.</title>
        <authorList>
            <person name="Meerupati T."/>
            <person name="Andersson K.M."/>
            <person name="Friman E."/>
            <person name="Kumar D."/>
            <person name="Tunlid A."/>
            <person name="Ahren D."/>
        </authorList>
    </citation>
    <scope>NUCLEOTIDE SEQUENCE [LARGE SCALE GENOMIC DNA]</scope>
    <source>
        <strain evidence="1 2">CBS 200.50</strain>
    </source>
</reference>
<reference evidence="2" key="2">
    <citation type="submission" date="2013-04" db="EMBL/GenBank/DDBJ databases">
        <title>Genomic mechanisms accounting for the adaptation to parasitism in nematode-trapping fungi.</title>
        <authorList>
            <person name="Ahren D.G."/>
        </authorList>
    </citation>
    <scope>NUCLEOTIDE SEQUENCE [LARGE SCALE GENOMIC DNA]</scope>
    <source>
        <strain evidence="2">CBS 200.50</strain>
    </source>
</reference>
<dbReference type="InterPro" id="IPR031755">
    <property type="entry name" value="Inhibitor_I66"/>
</dbReference>
<dbReference type="HOGENOM" id="CLU_115968_3_0_1"/>